<evidence type="ECO:0000313" key="2">
    <source>
        <dbReference type="Proteomes" id="UP001476798"/>
    </source>
</evidence>
<sequence>MLIQGTMPPNSQHSEGNLERTSRVISVCQAARAQAVIFRTLQILYYSCLRRASVISKYVCSGRAAPFANPPSLVKSSRAWVQILFRIAPKNHQRGCAHVYSILLLTGWTSQRWVHFVLTAGVSSGNGTLGRTGLICWSFQQERISETQI</sequence>
<evidence type="ECO:0000313" key="1">
    <source>
        <dbReference type="EMBL" id="MEQ2164572.1"/>
    </source>
</evidence>
<dbReference type="Proteomes" id="UP001476798">
    <property type="component" value="Unassembled WGS sequence"/>
</dbReference>
<name>A0ABV0MZQ5_9TELE</name>
<accession>A0ABV0MZQ5</accession>
<gene>
    <name evidence="1" type="ORF">GOODEAATRI_007984</name>
</gene>
<organism evidence="1 2">
    <name type="scientific">Goodea atripinnis</name>
    <dbReference type="NCBI Taxonomy" id="208336"/>
    <lineage>
        <taxon>Eukaryota</taxon>
        <taxon>Metazoa</taxon>
        <taxon>Chordata</taxon>
        <taxon>Craniata</taxon>
        <taxon>Vertebrata</taxon>
        <taxon>Euteleostomi</taxon>
        <taxon>Actinopterygii</taxon>
        <taxon>Neopterygii</taxon>
        <taxon>Teleostei</taxon>
        <taxon>Neoteleostei</taxon>
        <taxon>Acanthomorphata</taxon>
        <taxon>Ovalentaria</taxon>
        <taxon>Atherinomorphae</taxon>
        <taxon>Cyprinodontiformes</taxon>
        <taxon>Goodeidae</taxon>
        <taxon>Goodea</taxon>
    </lineage>
</organism>
<keyword evidence="2" id="KW-1185">Reference proteome</keyword>
<reference evidence="1 2" key="1">
    <citation type="submission" date="2021-06" db="EMBL/GenBank/DDBJ databases">
        <authorList>
            <person name="Palmer J.M."/>
        </authorList>
    </citation>
    <scope>NUCLEOTIDE SEQUENCE [LARGE SCALE GENOMIC DNA]</scope>
    <source>
        <strain evidence="1 2">GA_2019</strain>
        <tissue evidence="1">Muscle</tissue>
    </source>
</reference>
<comment type="caution">
    <text evidence="1">The sequence shown here is derived from an EMBL/GenBank/DDBJ whole genome shotgun (WGS) entry which is preliminary data.</text>
</comment>
<dbReference type="EMBL" id="JAHRIO010020408">
    <property type="protein sequence ID" value="MEQ2164572.1"/>
    <property type="molecule type" value="Genomic_DNA"/>
</dbReference>
<protein>
    <submittedName>
        <fullName evidence="1">Uncharacterized protein</fullName>
    </submittedName>
</protein>
<proteinExistence type="predicted"/>